<dbReference type="RefSeq" id="WP_134715884.1">
    <property type="nucleotide sequence ID" value="NZ_SDKM01000009.1"/>
</dbReference>
<dbReference type="EMBL" id="SDKM01000009">
    <property type="protein sequence ID" value="RYP86852.1"/>
    <property type="molecule type" value="Genomic_DNA"/>
</dbReference>
<dbReference type="PANTHER" id="PTHR33452:SF1">
    <property type="entry name" value="INNER MEMBRANE PROTEIN YPHA-RELATED"/>
    <property type="match status" value="1"/>
</dbReference>
<proteinExistence type="inferred from homology"/>
<comment type="caution">
    <text evidence="8">The sequence shown here is derived from an EMBL/GenBank/DDBJ whole genome shotgun (WGS) entry which is preliminary data.</text>
</comment>
<dbReference type="OrthoDB" id="346004at2"/>
<evidence type="ECO:0000313" key="9">
    <source>
        <dbReference type="Proteomes" id="UP000295198"/>
    </source>
</evidence>
<evidence type="ECO:0000256" key="1">
    <source>
        <dbReference type="ARBA" id="ARBA00004651"/>
    </source>
</evidence>
<keyword evidence="3" id="KW-1003">Cell membrane</keyword>
<dbReference type="Pfam" id="PF07681">
    <property type="entry name" value="DoxX"/>
    <property type="match status" value="1"/>
</dbReference>
<evidence type="ECO:0000256" key="5">
    <source>
        <dbReference type="ARBA" id="ARBA00022989"/>
    </source>
</evidence>
<keyword evidence="4" id="KW-0812">Transmembrane</keyword>
<dbReference type="AlphaFoldDB" id="A0A4Q4ZFE5"/>
<name>A0A4Q4ZFE5_9ACTN</name>
<keyword evidence="9" id="KW-1185">Reference proteome</keyword>
<keyword evidence="5" id="KW-1133">Transmembrane helix</keyword>
<comment type="similarity">
    <text evidence="2">Belongs to the DoxX family.</text>
</comment>
<dbReference type="InterPro" id="IPR032808">
    <property type="entry name" value="DoxX"/>
</dbReference>
<reference evidence="8 9" key="1">
    <citation type="submission" date="2019-01" db="EMBL/GenBank/DDBJ databases">
        <title>Nocardioides guangzhouensis sp. nov., an actinobacterium isolated from soil.</title>
        <authorList>
            <person name="Fu Y."/>
            <person name="Cai Y."/>
            <person name="Lin Z."/>
            <person name="Chen P."/>
        </authorList>
    </citation>
    <scope>NUCLEOTIDE SEQUENCE [LARGE SCALE GENOMIC DNA]</scope>
    <source>
        <strain evidence="8 9">130</strain>
    </source>
</reference>
<keyword evidence="6" id="KW-0472">Membrane</keyword>
<evidence type="ECO:0000256" key="4">
    <source>
        <dbReference type="ARBA" id="ARBA00022692"/>
    </source>
</evidence>
<evidence type="ECO:0000256" key="2">
    <source>
        <dbReference type="ARBA" id="ARBA00006679"/>
    </source>
</evidence>
<feature type="region of interest" description="Disordered" evidence="7">
    <location>
        <begin position="161"/>
        <end position="181"/>
    </location>
</feature>
<gene>
    <name evidence="8" type="ORF">EKO23_07710</name>
</gene>
<evidence type="ECO:0000256" key="3">
    <source>
        <dbReference type="ARBA" id="ARBA00022475"/>
    </source>
</evidence>
<dbReference type="GO" id="GO:0005886">
    <property type="term" value="C:plasma membrane"/>
    <property type="evidence" value="ECO:0007669"/>
    <property type="project" value="UniProtKB-SubCell"/>
</dbReference>
<comment type="subcellular location">
    <subcellularLocation>
        <location evidence="1">Cell membrane</location>
        <topology evidence="1">Multi-pass membrane protein</topology>
    </subcellularLocation>
</comment>
<evidence type="ECO:0000313" key="8">
    <source>
        <dbReference type="EMBL" id="RYP86852.1"/>
    </source>
</evidence>
<feature type="compositionally biased region" description="Polar residues" evidence="7">
    <location>
        <begin position="167"/>
        <end position="181"/>
    </location>
</feature>
<organism evidence="8 9">
    <name type="scientific">Nocardioides guangzhouensis</name>
    <dbReference type="NCBI Taxonomy" id="2497878"/>
    <lineage>
        <taxon>Bacteria</taxon>
        <taxon>Bacillati</taxon>
        <taxon>Actinomycetota</taxon>
        <taxon>Actinomycetes</taxon>
        <taxon>Propionibacteriales</taxon>
        <taxon>Nocardioidaceae</taxon>
        <taxon>Nocardioides</taxon>
    </lineage>
</organism>
<accession>A0A4Q4ZFE5</accession>
<sequence>MNLVRSLARVVVGLLFVGHGTQKLFGWFGGPGIEGTAGMMKALEMNPPRRNAVAAGVTEAGGGALLAVGLATPLACSALIGTMVTAIRKVHGPKGLWATEGGYEYNLVLIAGLLALAQRQPGDISLDAALGLNFSGFKWPLAALVVGAAAAEASMRLGQLGAPAEQATEQPAVQPSGPSEG</sequence>
<dbReference type="Proteomes" id="UP000295198">
    <property type="component" value="Unassembled WGS sequence"/>
</dbReference>
<evidence type="ECO:0000256" key="6">
    <source>
        <dbReference type="ARBA" id="ARBA00023136"/>
    </source>
</evidence>
<protein>
    <submittedName>
        <fullName evidence="8">DoxX family protein</fullName>
    </submittedName>
</protein>
<evidence type="ECO:0000256" key="7">
    <source>
        <dbReference type="SAM" id="MobiDB-lite"/>
    </source>
</evidence>
<dbReference type="InterPro" id="IPR051907">
    <property type="entry name" value="DoxX-like_oxidoreductase"/>
</dbReference>
<dbReference type="PANTHER" id="PTHR33452">
    <property type="entry name" value="OXIDOREDUCTASE CATD-RELATED"/>
    <property type="match status" value="1"/>
</dbReference>